<comment type="caution">
    <text evidence="13">The sequence shown here is derived from an EMBL/GenBank/DDBJ whole genome shotgun (WGS) entry which is preliminary data.</text>
</comment>
<feature type="binding site" evidence="11">
    <location>
        <position position="159"/>
    </location>
    <ligand>
        <name>NAD(+)</name>
        <dbReference type="ChEBI" id="CHEBI:57540"/>
    </ligand>
</feature>
<evidence type="ECO:0000256" key="3">
    <source>
        <dbReference type="ARBA" id="ARBA00012954"/>
    </source>
</evidence>
<dbReference type="PIRSF" id="PIRSF000124">
    <property type="entry name" value="UDPglc_GDPman_dh"/>
    <property type="match status" value="1"/>
</dbReference>
<dbReference type="SUPFAM" id="SSF48179">
    <property type="entry name" value="6-phosphogluconate dehydrogenase C-terminal domain-like"/>
    <property type="match status" value="1"/>
</dbReference>
<comment type="pathway">
    <text evidence="1">Nucleotide-sugar biosynthesis; UDP-alpha-D-glucuronate biosynthesis; UDP-alpha-D-glucuronate from UDP-alpha-D-glucose: step 1/1.</text>
</comment>
<feature type="binding site" evidence="11">
    <location>
        <position position="270"/>
    </location>
    <ligand>
        <name>NAD(+)</name>
        <dbReference type="ChEBI" id="CHEBI:57540"/>
    </ligand>
</feature>
<evidence type="ECO:0000259" key="12">
    <source>
        <dbReference type="SMART" id="SM00984"/>
    </source>
</evidence>
<evidence type="ECO:0000256" key="11">
    <source>
        <dbReference type="PIRSR" id="PIRSR500134-3"/>
    </source>
</evidence>
<dbReference type="InterPro" id="IPR036291">
    <property type="entry name" value="NAD(P)-bd_dom_sf"/>
</dbReference>
<feature type="binding site" evidence="11">
    <location>
        <position position="35"/>
    </location>
    <ligand>
        <name>NAD(+)</name>
        <dbReference type="ChEBI" id="CHEBI:57540"/>
    </ligand>
</feature>
<feature type="domain" description="UDP-glucose/GDP-mannose dehydrogenase C-terminal" evidence="12">
    <location>
        <begin position="321"/>
        <end position="424"/>
    </location>
</feature>
<feature type="binding site" evidence="10">
    <location>
        <position position="328"/>
    </location>
    <ligand>
        <name>substrate</name>
    </ligand>
</feature>
<dbReference type="GO" id="GO:0051287">
    <property type="term" value="F:NAD binding"/>
    <property type="evidence" value="ECO:0007669"/>
    <property type="project" value="InterPro"/>
</dbReference>
<evidence type="ECO:0000256" key="1">
    <source>
        <dbReference type="ARBA" id="ARBA00004701"/>
    </source>
</evidence>
<dbReference type="RefSeq" id="WP_304544367.1">
    <property type="nucleotide sequence ID" value="NZ_JARPTC010000021.1"/>
</dbReference>
<evidence type="ECO:0000256" key="6">
    <source>
        <dbReference type="ARBA" id="ARBA00047473"/>
    </source>
</evidence>
<dbReference type="InterPro" id="IPR017476">
    <property type="entry name" value="UDP-Glc/GDP-Man"/>
</dbReference>
<reference evidence="13" key="1">
    <citation type="journal article" date="2023" name="J. Hazard. Mater.">
        <title>Anaerobic biodegradation of pyrene and benzo[a]pyrene by a new sulfate-reducing Desulforamulus aquiferis strain DSA.</title>
        <authorList>
            <person name="Zhang Z."/>
            <person name="Sun J."/>
            <person name="Gong X."/>
            <person name="Wang C."/>
            <person name="Wang H."/>
        </authorList>
    </citation>
    <scope>NUCLEOTIDE SEQUENCE</scope>
    <source>
        <strain evidence="13">DSA</strain>
    </source>
</reference>
<dbReference type="EMBL" id="JARPTC010000021">
    <property type="protein sequence ID" value="MDO7788432.1"/>
    <property type="molecule type" value="Genomic_DNA"/>
</dbReference>
<dbReference type="GO" id="GO:0000271">
    <property type="term" value="P:polysaccharide biosynthetic process"/>
    <property type="evidence" value="ECO:0007669"/>
    <property type="project" value="InterPro"/>
</dbReference>
<feature type="binding site" evidence="11">
    <location>
        <position position="335"/>
    </location>
    <ligand>
        <name>NAD(+)</name>
        <dbReference type="ChEBI" id="CHEBI:57540"/>
    </ligand>
</feature>
<comment type="similarity">
    <text evidence="2 8">Belongs to the UDP-glucose/GDP-mannose dehydrogenase family.</text>
</comment>
<dbReference type="Pfam" id="PF03720">
    <property type="entry name" value="UDPG_MGDP_dh_C"/>
    <property type="match status" value="1"/>
</dbReference>
<dbReference type="InterPro" id="IPR001732">
    <property type="entry name" value="UDP-Glc/GDP-Man_DH_N"/>
</dbReference>
<organism evidence="13 14">
    <name type="scientific">Desulforamulus aquiferis</name>
    <dbReference type="NCBI Taxonomy" id="1397668"/>
    <lineage>
        <taxon>Bacteria</taxon>
        <taxon>Bacillati</taxon>
        <taxon>Bacillota</taxon>
        <taxon>Clostridia</taxon>
        <taxon>Eubacteriales</taxon>
        <taxon>Peptococcaceae</taxon>
        <taxon>Desulforamulus</taxon>
    </lineage>
</organism>
<evidence type="ECO:0000256" key="9">
    <source>
        <dbReference type="PIRSR" id="PIRSR500134-1"/>
    </source>
</evidence>
<keyword evidence="4 8" id="KW-0560">Oxidoreductase</keyword>
<feature type="binding site" evidence="10">
    <location>
        <begin position="156"/>
        <end position="159"/>
    </location>
    <ligand>
        <name>substrate</name>
    </ligand>
</feature>
<dbReference type="PANTHER" id="PTHR43750">
    <property type="entry name" value="UDP-GLUCOSE 6-DEHYDROGENASE TUAD"/>
    <property type="match status" value="1"/>
</dbReference>
<feature type="binding site" evidence="11">
    <location>
        <position position="121"/>
    </location>
    <ligand>
        <name>NAD(+)</name>
        <dbReference type="ChEBI" id="CHEBI:57540"/>
    </ligand>
</feature>
<protein>
    <recommendedName>
        <fullName evidence="3 8">UDP-glucose 6-dehydrogenase</fullName>
        <ecNumber evidence="3 8">1.1.1.22</ecNumber>
    </recommendedName>
</protein>
<dbReference type="Gene3D" id="1.20.5.100">
    <property type="entry name" value="Cytochrome c1, transmembrane anchor, C-terminal"/>
    <property type="match status" value="1"/>
</dbReference>
<feature type="binding site" evidence="11">
    <location>
        <position position="86"/>
    </location>
    <ligand>
        <name>NAD(+)</name>
        <dbReference type="ChEBI" id="CHEBI:57540"/>
    </ligand>
</feature>
<feature type="binding site" evidence="10">
    <location>
        <begin position="256"/>
        <end position="260"/>
    </location>
    <ligand>
        <name>substrate</name>
    </ligand>
</feature>
<evidence type="ECO:0000256" key="4">
    <source>
        <dbReference type="ARBA" id="ARBA00023002"/>
    </source>
</evidence>
<evidence type="ECO:0000256" key="5">
    <source>
        <dbReference type="ARBA" id="ARBA00023027"/>
    </source>
</evidence>
<dbReference type="InterPro" id="IPR014026">
    <property type="entry name" value="UDP-Glc/GDP-Man_DH_dimer"/>
</dbReference>
<feature type="binding site" evidence="10">
    <location>
        <position position="264"/>
    </location>
    <ligand>
        <name>substrate</name>
    </ligand>
</feature>
<dbReference type="SUPFAM" id="SSF52413">
    <property type="entry name" value="UDP-glucose/GDP-mannose dehydrogenase C-terminal domain"/>
    <property type="match status" value="1"/>
</dbReference>
<feature type="active site" description="Nucleophile" evidence="9">
    <location>
        <position position="267"/>
    </location>
</feature>
<comment type="catalytic activity">
    <reaction evidence="6 8">
        <text>UDP-alpha-D-glucose + 2 NAD(+) + H2O = UDP-alpha-D-glucuronate + 2 NADH + 3 H(+)</text>
        <dbReference type="Rhea" id="RHEA:23596"/>
        <dbReference type="ChEBI" id="CHEBI:15377"/>
        <dbReference type="ChEBI" id="CHEBI:15378"/>
        <dbReference type="ChEBI" id="CHEBI:57540"/>
        <dbReference type="ChEBI" id="CHEBI:57945"/>
        <dbReference type="ChEBI" id="CHEBI:58052"/>
        <dbReference type="ChEBI" id="CHEBI:58885"/>
        <dbReference type="EC" id="1.1.1.22"/>
    </reaction>
</comment>
<evidence type="ECO:0000256" key="10">
    <source>
        <dbReference type="PIRSR" id="PIRSR500134-2"/>
    </source>
</evidence>
<evidence type="ECO:0000313" key="13">
    <source>
        <dbReference type="EMBL" id="MDO7788432.1"/>
    </source>
</evidence>
<evidence type="ECO:0000313" key="14">
    <source>
        <dbReference type="Proteomes" id="UP001172911"/>
    </source>
</evidence>
<dbReference type="InterPro" id="IPR014027">
    <property type="entry name" value="UDP-Glc/GDP-Man_DH_C"/>
</dbReference>
<accession>A0AAW7ZFF1</accession>
<evidence type="ECO:0000256" key="8">
    <source>
        <dbReference type="PIRNR" id="PIRNR000124"/>
    </source>
</evidence>
<evidence type="ECO:0000256" key="7">
    <source>
        <dbReference type="ARBA" id="ARBA00053241"/>
    </source>
</evidence>
<dbReference type="Proteomes" id="UP001172911">
    <property type="component" value="Unassembled WGS sequence"/>
</dbReference>
<dbReference type="Pfam" id="PF00984">
    <property type="entry name" value="UDPG_MGDP_dh"/>
    <property type="match status" value="1"/>
</dbReference>
<evidence type="ECO:0000256" key="2">
    <source>
        <dbReference type="ARBA" id="ARBA00006601"/>
    </source>
</evidence>
<dbReference type="InterPro" id="IPR008927">
    <property type="entry name" value="6-PGluconate_DH-like_C_sf"/>
</dbReference>
<dbReference type="PIRSF" id="PIRSF500134">
    <property type="entry name" value="UDPglc_DH_bac"/>
    <property type="match status" value="1"/>
</dbReference>
<dbReference type="SMART" id="SM00984">
    <property type="entry name" value="UDPG_MGDP_dh_C"/>
    <property type="match status" value="1"/>
</dbReference>
<feature type="binding site" evidence="11">
    <location>
        <position position="30"/>
    </location>
    <ligand>
        <name>NAD(+)</name>
        <dbReference type="ChEBI" id="CHEBI:57540"/>
    </ligand>
</feature>
<dbReference type="PANTHER" id="PTHR43750:SF3">
    <property type="entry name" value="UDP-GLUCOSE 6-DEHYDROGENASE TUAD"/>
    <property type="match status" value="1"/>
</dbReference>
<sequence length="444" mass="49621">MDICTIGTGYVGLVTGTCFAEMGHNVWCVDIDEEKIKKLCNGVIPIYEPGLEEMVKRNKEEGRLRFTTSLSEAMENSLFLFIAVGTPPKEDGSADLTHVIGVAREIGKNINNYKIIINKSTVPVKTGLKVRQVIYEELLLRERTDIEFDVVSNPEFLKEGAAIEDFLRPDRIVIGTDNVRTGELMKELYSPFLRNGHQVLIMNISSAELTKYAANSMLATRISFINEISRICDASGADIEQVRLGIGSDSRIGMPFLYAGIGYGGSCFPKDVQALIRTANELGVPTEILNSVEMVNIAQKGLLVEMVVNKYGKDLSGYTFAIWGLAFKPNTDDMREAPSLEIINGLVEKGAKINAHDPIAISVARELLGEHGITYYENNYSALEGVEALLLLTEWNNYRRPDFHRMLRVMKTPTIFDGRNQYDPKKMKQMGFEYYCIGRNGNNE</sequence>
<dbReference type="Gene3D" id="3.40.50.720">
    <property type="entry name" value="NAD(P)-binding Rossmann-like Domain"/>
    <property type="match status" value="2"/>
</dbReference>
<proteinExistence type="inferred from homology"/>
<keyword evidence="14" id="KW-1185">Reference proteome</keyword>
<keyword evidence="5 8" id="KW-0520">NAD</keyword>
<dbReference type="InterPro" id="IPR028357">
    <property type="entry name" value="UDPglc_DH_bac"/>
</dbReference>
<dbReference type="Pfam" id="PF03721">
    <property type="entry name" value="UDPG_MGDP_dh_N"/>
    <property type="match status" value="1"/>
</dbReference>
<name>A0AAW7ZFF1_9FIRM</name>
<reference evidence="13" key="2">
    <citation type="submission" date="2023-03" db="EMBL/GenBank/DDBJ databases">
        <authorList>
            <person name="Zhang Z."/>
        </authorList>
    </citation>
    <scope>NUCLEOTIDE SEQUENCE</scope>
    <source>
        <strain evidence="13">DSA</strain>
    </source>
</reference>
<dbReference type="NCBIfam" id="TIGR03026">
    <property type="entry name" value="NDP-sugDHase"/>
    <property type="match status" value="1"/>
</dbReference>
<comment type="function">
    <text evidence="7">Catalyzes the conversion of UDP-glucose into UDP-glucuronate, one of the precursors of teichuronic acid.</text>
</comment>
<dbReference type="EC" id="1.1.1.22" evidence="3 8"/>
<dbReference type="FunFam" id="1.20.5.100:FF:000001">
    <property type="entry name" value="UDP-glucose 6-dehydrogenase"/>
    <property type="match status" value="1"/>
</dbReference>
<dbReference type="AlphaFoldDB" id="A0AAW7ZFF1"/>
<gene>
    <name evidence="13" type="ORF">P6N53_14485</name>
</gene>
<dbReference type="GO" id="GO:0003979">
    <property type="term" value="F:UDP-glucose 6-dehydrogenase activity"/>
    <property type="evidence" value="ECO:0007669"/>
    <property type="project" value="UniProtKB-EC"/>
</dbReference>
<feature type="binding site" evidence="10">
    <location>
        <position position="211"/>
    </location>
    <ligand>
        <name>substrate</name>
    </ligand>
</feature>
<dbReference type="SUPFAM" id="SSF51735">
    <property type="entry name" value="NAD(P)-binding Rossmann-fold domains"/>
    <property type="match status" value="1"/>
</dbReference>
<dbReference type="InterPro" id="IPR036220">
    <property type="entry name" value="UDP-Glc/GDP-Man_DH_C_sf"/>
</dbReference>